<evidence type="ECO:0000313" key="2">
    <source>
        <dbReference type="Proteomes" id="UP000297245"/>
    </source>
</evidence>
<proteinExistence type="predicted"/>
<name>A0A4S8LIK4_DENBC</name>
<evidence type="ECO:0000313" key="1">
    <source>
        <dbReference type="EMBL" id="THU88720.1"/>
    </source>
</evidence>
<reference evidence="1 2" key="1">
    <citation type="journal article" date="2019" name="Nat. Ecol. Evol.">
        <title>Megaphylogeny resolves global patterns of mushroom evolution.</title>
        <authorList>
            <person name="Varga T."/>
            <person name="Krizsan K."/>
            <person name="Foldi C."/>
            <person name="Dima B."/>
            <person name="Sanchez-Garcia M."/>
            <person name="Sanchez-Ramirez S."/>
            <person name="Szollosi G.J."/>
            <person name="Szarkandi J.G."/>
            <person name="Papp V."/>
            <person name="Albert L."/>
            <person name="Andreopoulos W."/>
            <person name="Angelini C."/>
            <person name="Antonin V."/>
            <person name="Barry K.W."/>
            <person name="Bougher N.L."/>
            <person name="Buchanan P."/>
            <person name="Buyck B."/>
            <person name="Bense V."/>
            <person name="Catcheside P."/>
            <person name="Chovatia M."/>
            <person name="Cooper J."/>
            <person name="Damon W."/>
            <person name="Desjardin D."/>
            <person name="Finy P."/>
            <person name="Geml J."/>
            <person name="Haridas S."/>
            <person name="Hughes K."/>
            <person name="Justo A."/>
            <person name="Karasinski D."/>
            <person name="Kautmanova I."/>
            <person name="Kiss B."/>
            <person name="Kocsube S."/>
            <person name="Kotiranta H."/>
            <person name="LaButti K.M."/>
            <person name="Lechner B.E."/>
            <person name="Liimatainen K."/>
            <person name="Lipzen A."/>
            <person name="Lukacs Z."/>
            <person name="Mihaltcheva S."/>
            <person name="Morgado L.N."/>
            <person name="Niskanen T."/>
            <person name="Noordeloos M.E."/>
            <person name="Ohm R.A."/>
            <person name="Ortiz-Santana B."/>
            <person name="Ovrebo C."/>
            <person name="Racz N."/>
            <person name="Riley R."/>
            <person name="Savchenko A."/>
            <person name="Shiryaev A."/>
            <person name="Soop K."/>
            <person name="Spirin V."/>
            <person name="Szebenyi C."/>
            <person name="Tomsovsky M."/>
            <person name="Tulloss R.E."/>
            <person name="Uehling J."/>
            <person name="Grigoriev I.V."/>
            <person name="Vagvolgyi C."/>
            <person name="Papp T."/>
            <person name="Martin F.M."/>
            <person name="Miettinen O."/>
            <person name="Hibbett D.S."/>
            <person name="Nagy L.G."/>
        </authorList>
    </citation>
    <scope>NUCLEOTIDE SEQUENCE [LARGE SCALE GENOMIC DNA]</scope>
    <source>
        <strain evidence="1 2">CBS 962.96</strain>
    </source>
</reference>
<accession>A0A4S8LIK4</accession>
<dbReference type="Proteomes" id="UP000297245">
    <property type="component" value="Unassembled WGS sequence"/>
</dbReference>
<dbReference type="AlphaFoldDB" id="A0A4S8LIK4"/>
<organism evidence="1 2">
    <name type="scientific">Dendrothele bispora (strain CBS 962.96)</name>
    <dbReference type="NCBI Taxonomy" id="1314807"/>
    <lineage>
        <taxon>Eukaryota</taxon>
        <taxon>Fungi</taxon>
        <taxon>Dikarya</taxon>
        <taxon>Basidiomycota</taxon>
        <taxon>Agaricomycotina</taxon>
        <taxon>Agaricomycetes</taxon>
        <taxon>Agaricomycetidae</taxon>
        <taxon>Agaricales</taxon>
        <taxon>Agaricales incertae sedis</taxon>
        <taxon>Dendrothele</taxon>
    </lineage>
</organism>
<protein>
    <submittedName>
        <fullName evidence="1">Uncharacterized protein</fullName>
    </submittedName>
</protein>
<gene>
    <name evidence="1" type="ORF">K435DRAFT_866005</name>
</gene>
<sequence length="93" mass="11533">MPTKELDHDHLSFGPFTKFGVMKYWTQLTKEQQEKKTLTVTKQTEVWDCSGYETWKWIKELKPIFWFRHKLTQLTKKFLYERRGRRQHLGLWQ</sequence>
<keyword evidence="2" id="KW-1185">Reference proteome</keyword>
<dbReference type="EMBL" id="ML179398">
    <property type="protein sequence ID" value="THU88720.1"/>
    <property type="molecule type" value="Genomic_DNA"/>
</dbReference>